<feature type="compositionally biased region" description="Basic and acidic residues" evidence="1">
    <location>
        <begin position="325"/>
        <end position="362"/>
    </location>
</feature>
<keyword evidence="4" id="KW-1185">Reference proteome</keyword>
<dbReference type="GO" id="GO:0006364">
    <property type="term" value="P:rRNA processing"/>
    <property type="evidence" value="ECO:0007669"/>
    <property type="project" value="InterPro"/>
</dbReference>
<reference evidence="3" key="1">
    <citation type="submission" date="2023-07" db="EMBL/GenBank/DDBJ databases">
        <title>Chromosome-level genome assembly of Artemia franciscana.</title>
        <authorList>
            <person name="Jo E."/>
        </authorList>
    </citation>
    <scope>NUCLEOTIDE SEQUENCE</scope>
    <source>
        <tissue evidence="3">Whole body</tissue>
    </source>
</reference>
<evidence type="ECO:0000256" key="1">
    <source>
        <dbReference type="SAM" id="MobiDB-lite"/>
    </source>
</evidence>
<proteinExistence type="predicted"/>
<gene>
    <name evidence="3" type="ORF">QYM36_000421</name>
</gene>
<dbReference type="Pfam" id="PF04427">
    <property type="entry name" value="Brix"/>
    <property type="match status" value="1"/>
</dbReference>
<evidence type="ECO:0000313" key="4">
    <source>
        <dbReference type="Proteomes" id="UP001187531"/>
    </source>
</evidence>
<evidence type="ECO:0000259" key="2">
    <source>
        <dbReference type="PROSITE" id="PS50833"/>
    </source>
</evidence>
<accession>A0AA88I828</accession>
<dbReference type="InterPro" id="IPR007109">
    <property type="entry name" value="Brix"/>
</dbReference>
<sequence length="463" mass="53343">MGKKKNRKTNAKKGKAQGESAEAKNAPHSVIVYRGHVGRYLQILMRDIRKVMEPNTASNLKVRPKCSLQDYVSIAGSFHVTHLGIITRSELSPYLRLCRMPQGPTLTFRLLRYSLAKDITSLQRRQNTYDLQFKTHPLVILNNFGGSEEMHVKVMSSMFQNMFPSINVVKLKLVNIRRCVLFSYDEETGTIEFRHYSIKIAPTGVSKAIKKIVKSKIPDLSRLDDISEFLTKDTLSESEGEDEPGNQTILPQTLSSRGGKVGQQSAVRMVELGPRMTMKLVKVEEGVMDGEVLYHSIVKKTEEEKKLIRQRREQRKKLKEKRRKIQEANVRKKEQEKSVLDEKAMEGIKRKKEEWKAEKERNLEEEEEDNDEEWFKKEIGVAPDKDLFPSTGKKRKSDGGVGSIAAKRLKKFSEKKQDKPKLKKTAQDLEDLLKHKKNLKRLKTGNTKQKSFRPANIKRKNRK</sequence>
<feature type="region of interest" description="Disordered" evidence="1">
    <location>
        <begin position="1"/>
        <end position="23"/>
    </location>
</feature>
<feature type="compositionally biased region" description="Polar residues" evidence="1">
    <location>
        <begin position="245"/>
        <end position="262"/>
    </location>
</feature>
<dbReference type="Proteomes" id="UP001187531">
    <property type="component" value="Unassembled WGS sequence"/>
</dbReference>
<protein>
    <recommendedName>
        <fullName evidence="2">Brix domain-containing protein</fullName>
    </recommendedName>
</protein>
<feature type="compositionally biased region" description="Basic residues" evidence="1">
    <location>
        <begin position="434"/>
        <end position="443"/>
    </location>
</feature>
<feature type="compositionally biased region" description="Basic residues" evidence="1">
    <location>
        <begin position="313"/>
        <end position="324"/>
    </location>
</feature>
<dbReference type="PANTHER" id="PTHR12661:SF5">
    <property type="entry name" value="SUPPRESSOR OF SWI4 1 HOMOLOG"/>
    <property type="match status" value="1"/>
</dbReference>
<feature type="compositionally biased region" description="Basic and acidic residues" evidence="1">
    <location>
        <begin position="373"/>
        <end position="387"/>
    </location>
</feature>
<dbReference type="PANTHER" id="PTHR12661">
    <property type="entry name" value="PETER PAN-RELATED"/>
    <property type="match status" value="1"/>
</dbReference>
<dbReference type="GO" id="GO:0000027">
    <property type="term" value="P:ribosomal large subunit assembly"/>
    <property type="evidence" value="ECO:0007669"/>
    <property type="project" value="TreeGrafter"/>
</dbReference>
<dbReference type="GO" id="GO:0019843">
    <property type="term" value="F:rRNA binding"/>
    <property type="evidence" value="ECO:0007669"/>
    <property type="project" value="InterPro"/>
</dbReference>
<dbReference type="EMBL" id="JAVRJZ010000002">
    <property type="protein sequence ID" value="KAK2725935.1"/>
    <property type="molecule type" value="Genomic_DNA"/>
</dbReference>
<feature type="compositionally biased region" description="Acidic residues" evidence="1">
    <location>
        <begin position="363"/>
        <end position="372"/>
    </location>
</feature>
<name>A0AA88I828_ARTSF</name>
<feature type="compositionally biased region" description="Basic and acidic residues" evidence="1">
    <location>
        <begin position="411"/>
        <end position="433"/>
    </location>
</feature>
<dbReference type="SMART" id="SM00879">
    <property type="entry name" value="Brix"/>
    <property type="match status" value="1"/>
</dbReference>
<dbReference type="InterPro" id="IPR045112">
    <property type="entry name" value="PPAN-like"/>
</dbReference>
<feature type="region of interest" description="Disordered" evidence="1">
    <location>
        <begin position="234"/>
        <end position="262"/>
    </location>
</feature>
<evidence type="ECO:0000313" key="3">
    <source>
        <dbReference type="EMBL" id="KAK2725935.1"/>
    </source>
</evidence>
<dbReference type="PROSITE" id="PS50833">
    <property type="entry name" value="BRIX"/>
    <property type="match status" value="1"/>
</dbReference>
<feature type="region of interest" description="Disordered" evidence="1">
    <location>
        <begin position="313"/>
        <end position="463"/>
    </location>
</feature>
<organism evidence="3 4">
    <name type="scientific">Artemia franciscana</name>
    <name type="common">Brine shrimp</name>
    <name type="synonym">Artemia sanfranciscana</name>
    <dbReference type="NCBI Taxonomy" id="6661"/>
    <lineage>
        <taxon>Eukaryota</taxon>
        <taxon>Metazoa</taxon>
        <taxon>Ecdysozoa</taxon>
        <taxon>Arthropoda</taxon>
        <taxon>Crustacea</taxon>
        <taxon>Branchiopoda</taxon>
        <taxon>Anostraca</taxon>
        <taxon>Artemiidae</taxon>
        <taxon>Artemia</taxon>
    </lineage>
</organism>
<feature type="domain" description="Brix" evidence="2">
    <location>
        <begin position="27"/>
        <end position="289"/>
    </location>
</feature>
<feature type="compositionally biased region" description="Basic residues" evidence="1">
    <location>
        <begin position="1"/>
        <end position="15"/>
    </location>
</feature>
<dbReference type="AlphaFoldDB" id="A0AA88I828"/>
<comment type="caution">
    <text evidence="3">The sequence shown here is derived from an EMBL/GenBank/DDBJ whole genome shotgun (WGS) entry which is preliminary data.</text>
</comment>
<dbReference type="GO" id="GO:0030687">
    <property type="term" value="C:preribosome, large subunit precursor"/>
    <property type="evidence" value="ECO:0007669"/>
    <property type="project" value="TreeGrafter"/>
</dbReference>